<dbReference type="EMBL" id="PIOC01000016">
    <property type="protein sequence ID" value="RDW18729.1"/>
    <property type="molecule type" value="Genomic_DNA"/>
</dbReference>
<protein>
    <recommendedName>
        <fullName evidence="4">DUF3953 domain-containing protein</fullName>
    </recommendedName>
</protein>
<dbReference type="RefSeq" id="WP_115773189.1">
    <property type="nucleotide sequence ID" value="NZ_PIOC01000016.1"/>
</dbReference>
<organism evidence="2 3">
    <name type="scientific">Oceanobacillus arenosus</name>
    <dbReference type="NCBI Taxonomy" id="1229153"/>
    <lineage>
        <taxon>Bacteria</taxon>
        <taxon>Bacillati</taxon>
        <taxon>Bacillota</taxon>
        <taxon>Bacilli</taxon>
        <taxon>Bacillales</taxon>
        <taxon>Bacillaceae</taxon>
        <taxon>Oceanobacillus</taxon>
    </lineage>
</organism>
<dbReference type="AlphaFoldDB" id="A0A3D8PU98"/>
<evidence type="ECO:0000313" key="2">
    <source>
        <dbReference type="EMBL" id="RDW18729.1"/>
    </source>
</evidence>
<keyword evidence="1" id="KW-0812">Transmembrane</keyword>
<feature type="transmembrane region" description="Helical" evidence="1">
    <location>
        <begin position="29"/>
        <end position="48"/>
    </location>
</feature>
<keyword evidence="1" id="KW-1133">Transmembrane helix</keyword>
<keyword evidence="3" id="KW-1185">Reference proteome</keyword>
<reference evidence="3" key="1">
    <citation type="submission" date="2017-11" db="EMBL/GenBank/DDBJ databases">
        <authorList>
            <person name="Zhu W."/>
        </authorList>
    </citation>
    <scope>NUCLEOTIDE SEQUENCE [LARGE SCALE GENOMIC DNA]</scope>
    <source>
        <strain evidence="3">CAU 1183</strain>
    </source>
</reference>
<comment type="caution">
    <text evidence="2">The sequence shown here is derived from an EMBL/GenBank/DDBJ whole genome shotgun (WGS) entry which is preliminary data.</text>
</comment>
<proteinExistence type="predicted"/>
<dbReference type="InterPro" id="IPR025018">
    <property type="entry name" value="DUF3953"/>
</dbReference>
<evidence type="ECO:0008006" key="4">
    <source>
        <dbReference type="Google" id="ProtNLM"/>
    </source>
</evidence>
<keyword evidence="1" id="KW-0472">Membrane</keyword>
<feature type="transmembrane region" description="Helical" evidence="1">
    <location>
        <begin position="55"/>
        <end position="73"/>
    </location>
</feature>
<gene>
    <name evidence="2" type="ORF">CWR48_10430</name>
</gene>
<dbReference type="Pfam" id="PF13129">
    <property type="entry name" value="DUF3953"/>
    <property type="match status" value="1"/>
</dbReference>
<evidence type="ECO:0000313" key="3">
    <source>
        <dbReference type="Proteomes" id="UP000257143"/>
    </source>
</evidence>
<evidence type="ECO:0000256" key="1">
    <source>
        <dbReference type="SAM" id="Phobius"/>
    </source>
</evidence>
<dbReference type="OrthoDB" id="2456396at2"/>
<accession>A0A3D8PU98</accession>
<name>A0A3D8PU98_9BACI</name>
<dbReference type="Proteomes" id="UP000257143">
    <property type="component" value="Unassembled WGS sequence"/>
</dbReference>
<sequence>MKILRLILAIIVVAVSSYGLTTGNSEVLIPYALLFLGLMLLVTGITEFKERRKANAIILFIVTGFSFFVAAYTF</sequence>